<organism evidence="2 3">
    <name type="scientific">Hymenobacter volaticus</name>
    <dbReference type="NCBI Taxonomy" id="2932254"/>
    <lineage>
        <taxon>Bacteria</taxon>
        <taxon>Pseudomonadati</taxon>
        <taxon>Bacteroidota</taxon>
        <taxon>Cytophagia</taxon>
        <taxon>Cytophagales</taxon>
        <taxon>Hymenobacteraceae</taxon>
        <taxon>Hymenobacter</taxon>
    </lineage>
</organism>
<feature type="domain" description="Photolyase/cryptochrome alpha/beta" evidence="1">
    <location>
        <begin position="3"/>
        <end position="88"/>
    </location>
</feature>
<dbReference type="EMBL" id="CP095061">
    <property type="protein sequence ID" value="UOQ67842.1"/>
    <property type="molecule type" value="Genomic_DNA"/>
</dbReference>
<dbReference type="Gene3D" id="3.40.50.620">
    <property type="entry name" value="HUPs"/>
    <property type="match status" value="1"/>
</dbReference>
<dbReference type="Proteomes" id="UP000830401">
    <property type="component" value="Chromosome"/>
</dbReference>
<dbReference type="SUPFAM" id="SSF52425">
    <property type="entry name" value="Cryptochrome/photolyase, N-terminal domain"/>
    <property type="match status" value="1"/>
</dbReference>
<dbReference type="PROSITE" id="PS51645">
    <property type="entry name" value="PHR_CRY_ALPHA_BETA"/>
    <property type="match status" value="1"/>
</dbReference>
<dbReference type="InterPro" id="IPR014729">
    <property type="entry name" value="Rossmann-like_a/b/a_fold"/>
</dbReference>
<keyword evidence="3" id="KW-1185">Reference proteome</keyword>
<proteinExistence type="predicted"/>
<protein>
    <submittedName>
        <fullName evidence="2">Deoxyribodipyrimidine photo-lyase</fullName>
    </submittedName>
</protein>
<sequence length="88" mass="10207">MTEITLFWHRRDIRFHDNAGLTAALQSGFPVVPLFIYDREILDLLPSRSDARVTFIYDEVERLGRKTAQSGANCWRSTADRSKFLRSC</sequence>
<evidence type="ECO:0000259" key="1">
    <source>
        <dbReference type="PROSITE" id="PS51645"/>
    </source>
</evidence>
<dbReference type="InterPro" id="IPR036155">
    <property type="entry name" value="Crypto/Photolyase_N_sf"/>
</dbReference>
<reference evidence="2" key="1">
    <citation type="submission" date="2022-04" db="EMBL/GenBank/DDBJ databases">
        <title>Hymenobacter sp. isolated from the air.</title>
        <authorList>
            <person name="Won M."/>
            <person name="Lee C.-M."/>
            <person name="Woen H.-Y."/>
            <person name="Kwon S.-W."/>
        </authorList>
    </citation>
    <scope>NUCLEOTIDE SEQUENCE</scope>
    <source>
        <strain evidence="2">5420S-77</strain>
    </source>
</reference>
<evidence type="ECO:0000313" key="3">
    <source>
        <dbReference type="Proteomes" id="UP000830401"/>
    </source>
</evidence>
<dbReference type="Pfam" id="PF00875">
    <property type="entry name" value="DNA_photolyase"/>
    <property type="match status" value="1"/>
</dbReference>
<gene>
    <name evidence="2" type="ORF">MUN86_08290</name>
</gene>
<name>A0ABY4GAA4_9BACT</name>
<dbReference type="InterPro" id="IPR006050">
    <property type="entry name" value="DNA_photolyase_N"/>
</dbReference>
<evidence type="ECO:0000313" key="2">
    <source>
        <dbReference type="EMBL" id="UOQ67842.1"/>
    </source>
</evidence>
<accession>A0ABY4GAA4</accession>